<evidence type="ECO:0000256" key="1">
    <source>
        <dbReference type="SAM" id="MobiDB-lite"/>
    </source>
</evidence>
<dbReference type="Gene3D" id="1.20.1070.10">
    <property type="entry name" value="Rhodopsin 7-helix transmembrane proteins"/>
    <property type="match status" value="1"/>
</dbReference>
<dbReference type="EMBL" id="UYJE01000132">
    <property type="protein sequence ID" value="VDH90383.1"/>
    <property type="molecule type" value="Genomic_DNA"/>
</dbReference>
<feature type="transmembrane region" description="Helical" evidence="2">
    <location>
        <begin position="201"/>
        <end position="223"/>
    </location>
</feature>
<keyword evidence="3" id="KW-0675">Receptor</keyword>
<organism evidence="3 4">
    <name type="scientific">Mytilus galloprovincialis</name>
    <name type="common">Mediterranean mussel</name>
    <dbReference type="NCBI Taxonomy" id="29158"/>
    <lineage>
        <taxon>Eukaryota</taxon>
        <taxon>Metazoa</taxon>
        <taxon>Spiralia</taxon>
        <taxon>Lophotrochozoa</taxon>
        <taxon>Mollusca</taxon>
        <taxon>Bivalvia</taxon>
        <taxon>Autobranchia</taxon>
        <taxon>Pteriomorphia</taxon>
        <taxon>Mytilida</taxon>
        <taxon>Mytiloidea</taxon>
        <taxon>Mytilidae</taxon>
        <taxon>Mytilinae</taxon>
        <taxon>Mytilus</taxon>
    </lineage>
</organism>
<reference evidence="3" key="1">
    <citation type="submission" date="2018-11" db="EMBL/GenBank/DDBJ databases">
        <authorList>
            <person name="Alioto T."/>
            <person name="Alioto T."/>
        </authorList>
    </citation>
    <scope>NUCLEOTIDE SEQUENCE</scope>
</reference>
<accession>A0A8B6BGC8</accession>
<dbReference type="Proteomes" id="UP000596742">
    <property type="component" value="Unassembled WGS sequence"/>
</dbReference>
<name>A0A8B6BGC8_MYTGA</name>
<keyword evidence="2" id="KW-1133">Transmembrane helix</keyword>
<keyword evidence="2" id="KW-0812">Transmembrane</keyword>
<evidence type="ECO:0000313" key="4">
    <source>
        <dbReference type="Proteomes" id="UP000596742"/>
    </source>
</evidence>
<feature type="transmembrane region" description="Helical" evidence="2">
    <location>
        <begin position="235"/>
        <end position="257"/>
    </location>
</feature>
<evidence type="ECO:0000313" key="3">
    <source>
        <dbReference type="EMBL" id="VDH90383.1"/>
    </source>
</evidence>
<sequence>MLSHSKVRNRKVHPAESNVHMTSSVDALKTPAHTNVPKTDVITTQNVTNTQSVPEISINELHVGNGNTKDMKDALQINDNESMLKPSILFNKLPSINETSSSGQNLRSKSLVVISSSSEMQNINLSPAREKVDKPKDGNINISNCSDKMNEEKTYEIYDADGTIRVEKNSNDQVVGDVCVFNPKNREIGKRKLEAKIAKHFAIGIGLFGLVWIPFPVFILIHFNTIMLSEAECHVLAVLSTFSLTVYTVNPLITIFMNGKVNAECKKISKHFCKK</sequence>
<proteinExistence type="predicted"/>
<feature type="compositionally biased region" description="Basic residues" evidence="1">
    <location>
        <begin position="1"/>
        <end position="12"/>
    </location>
</feature>
<gene>
    <name evidence="3" type="ORF">MGAL_10B086252</name>
</gene>
<protein>
    <submittedName>
        <fullName evidence="3">Dopamine receptor D2</fullName>
    </submittedName>
</protein>
<keyword evidence="4" id="KW-1185">Reference proteome</keyword>
<evidence type="ECO:0000256" key="2">
    <source>
        <dbReference type="SAM" id="Phobius"/>
    </source>
</evidence>
<feature type="region of interest" description="Disordered" evidence="1">
    <location>
        <begin position="1"/>
        <end position="28"/>
    </location>
</feature>
<dbReference type="OrthoDB" id="6162970at2759"/>
<dbReference type="AlphaFoldDB" id="A0A8B6BGC8"/>
<keyword evidence="2" id="KW-0472">Membrane</keyword>
<dbReference type="SMR" id="A0A8B6BGC8"/>
<comment type="caution">
    <text evidence="3">The sequence shown here is derived from an EMBL/GenBank/DDBJ whole genome shotgun (WGS) entry which is preliminary data.</text>
</comment>
<dbReference type="SUPFAM" id="SSF81321">
    <property type="entry name" value="Family A G protein-coupled receptor-like"/>
    <property type="match status" value="1"/>
</dbReference>